<accession>A0ABQ7CEC4</accession>
<name>A0ABQ7CEC4_BRACR</name>
<keyword evidence="3" id="KW-1185">Reference proteome</keyword>
<comment type="caution">
    <text evidence="2">The sequence shown here is derived from an EMBL/GenBank/DDBJ whole genome shotgun (WGS) entry which is preliminary data.</text>
</comment>
<evidence type="ECO:0000313" key="2">
    <source>
        <dbReference type="EMBL" id="KAF3549663.1"/>
    </source>
</evidence>
<protein>
    <submittedName>
        <fullName evidence="2">Uncharacterized protein</fullName>
    </submittedName>
</protein>
<proteinExistence type="predicted"/>
<feature type="region of interest" description="Disordered" evidence="1">
    <location>
        <begin position="1"/>
        <end position="35"/>
    </location>
</feature>
<sequence length="104" mass="11391">MGGDAGQLSGPAKMTFAKRPPDVGEDRSETASEGVVVRACDGESDEVSEEAEFSALRNFRLYSRQVRPLELGNSLTAFAAKAFMISCNDHNALTRIRNKIYCFL</sequence>
<dbReference type="Proteomes" id="UP000266723">
    <property type="component" value="Unassembled WGS sequence"/>
</dbReference>
<evidence type="ECO:0000313" key="3">
    <source>
        <dbReference type="Proteomes" id="UP000266723"/>
    </source>
</evidence>
<gene>
    <name evidence="2" type="ORF">DY000_02007837</name>
</gene>
<evidence type="ECO:0000256" key="1">
    <source>
        <dbReference type="SAM" id="MobiDB-lite"/>
    </source>
</evidence>
<organism evidence="2 3">
    <name type="scientific">Brassica cretica</name>
    <name type="common">Mustard</name>
    <dbReference type="NCBI Taxonomy" id="69181"/>
    <lineage>
        <taxon>Eukaryota</taxon>
        <taxon>Viridiplantae</taxon>
        <taxon>Streptophyta</taxon>
        <taxon>Embryophyta</taxon>
        <taxon>Tracheophyta</taxon>
        <taxon>Spermatophyta</taxon>
        <taxon>Magnoliopsida</taxon>
        <taxon>eudicotyledons</taxon>
        <taxon>Gunneridae</taxon>
        <taxon>Pentapetalae</taxon>
        <taxon>rosids</taxon>
        <taxon>malvids</taxon>
        <taxon>Brassicales</taxon>
        <taxon>Brassicaceae</taxon>
        <taxon>Brassiceae</taxon>
        <taxon>Brassica</taxon>
    </lineage>
</organism>
<reference evidence="2 3" key="1">
    <citation type="journal article" date="2020" name="BMC Genomics">
        <title>Intraspecific diversification of the crop wild relative Brassica cretica Lam. using demographic model selection.</title>
        <authorList>
            <person name="Kioukis A."/>
            <person name="Michalopoulou V.A."/>
            <person name="Briers L."/>
            <person name="Pirintsos S."/>
            <person name="Studholme D.J."/>
            <person name="Pavlidis P."/>
            <person name="Sarris P.F."/>
        </authorList>
    </citation>
    <scope>NUCLEOTIDE SEQUENCE [LARGE SCALE GENOMIC DNA]</scope>
    <source>
        <strain evidence="3">cv. PFS-1207/04</strain>
    </source>
</reference>
<dbReference type="EMBL" id="QGKV02000832">
    <property type="protein sequence ID" value="KAF3549663.1"/>
    <property type="molecule type" value="Genomic_DNA"/>
</dbReference>
<feature type="compositionally biased region" description="Basic and acidic residues" evidence="1">
    <location>
        <begin position="19"/>
        <end position="30"/>
    </location>
</feature>